<proteinExistence type="predicted"/>
<dbReference type="Proteomes" id="UP001060085">
    <property type="component" value="Linkage Group LG02"/>
</dbReference>
<gene>
    <name evidence="1" type="ORF">M9H77_06075</name>
</gene>
<keyword evidence="2" id="KW-1185">Reference proteome</keyword>
<dbReference type="EMBL" id="CM044702">
    <property type="protein sequence ID" value="KAI5675125.1"/>
    <property type="molecule type" value="Genomic_DNA"/>
</dbReference>
<comment type="caution">
    <text evidence="1">The sequence shown here is derived from an EMBL/GenBank/DDBJ whole genome shotgun (WGS) entry which is preliminary data.</text>
</comment>
<name>A0ACC0BR14_CATRO</name>
<accession>A0ACC0BR14</accession>
<sequence length="1251" mass="142481">MQGSRSLNMADALVGANIQIALEKVLSFATDQIGIVVGFKEDLERLKETVEMVLAFVADADEKQLNDRPVSLWLKKLQELATRAEYVLDEVNYEMLRRRIEDQNWQGKVRIIFSSHDSTLFRFRIGSKIRNINSQFELINKQVSALGLQYRVGSGVATRSLLPINTRFSRETDSIVRQKVIGRDNDASKLVEKLLSPSDQLLSFIPITGMGGLGKTTLAQFVYNNEQIVKHFGKRIWVCVSEDFEPKRIFKLILESLSSNNIASFEGRDALVRQVKDRLEGKKFLLVLDDVWNENRVLWDELLCSLAGTTTTPGNWIIVTTRKLQVTSNLPKACAFSLAKLSHEDCVRIVKERALLHGEETQEFEAISEKIKELCQGLPLAATIIGGLLCTNPREEWLSVLKKGCSNMNGDDYSYVLKILKLSFDHLPIPSLKKCFTYCSLLKKDSVIERRQLIELWMAEGFLQPKAGNDMEIGNQYINILLQSSLLQEVIDEDGKSSCVRMHDLVHDLAQSISKFSSDVRDIEHRDGYLVVDSLGEETETLPKNKMKMLRTLFLGSDIADDMLAKLKRLHVLKLSQVKELPSSICKLIHLRYLDLSGSGIKTLPESLCKLYNLQTLRICGCHNLKALPKRMTRLISLRHLHCDSRHRMPPKMGRLISLQTLETFQISEENQIKELGNLENLRGKLTIYNLERVSSKEEALEAGLCQKPMNMLEFYWSGKGENDEGVLDGLQPHPNLQELRIMHFSGGQFPSWFINMAVCMDQNRGLPKRFDKLVSLYIRNCKRCTQLPTLGQLPSLEYLTLCGLDNVHYIQPSFYGTDYHSGSGNNTSRGQGPKKIFPALRHLRVTDMKNLKEWMEPEIVNEEVVQMFPNLEDLSIDSCQQLRSAPIHHFLNLKCLHISRTSLDHLLPTGTIDQSCSRYPPIPRHVQERIPTYLKSLKIEHSDNLSELPEYLYKFQLLQNLEIRYCSNLKSLPVPGGQLRLTSLQKLVIWGCDGLTSLPYELLESCVSLQDLTIHNCNGLTSLPSKLLDSCANLCSLSIWGCHGLTTMPADLLKSCTSLQSLCLSLLHNLNLFPSDLQQMPSLSSLELYEVPKLITVPKELAYCNRLSTLKIGGFSDSVEFDWSAFSSWSSLRKLQLYEWPHLVSLPVQLRHLTALRQLKLYHLAKVQVLPDWFSEFVSLEELCLVNCMKLCYLPSMETMRSLTRLCRLDIYYCPLLEERCTQRTSPDSEWAKISHISYIRIGYNVINSG</sequence>
<evidence type="ECO:0000313" key="2">
    <source>
        <dbReference type="Proteomes" id="UP001060085"/>
    </source>
</evidence>
<evidence type="ECO:0000313" key="1">
    <source>
        <dbReference type="EMBL" id="KAI5675125.1"/>
    </source>
</evidence>
<reference evidence="2" key="1">
    <citation type="journal article" date="2023" name="Nat. Plants">
        <title>Single-cell RNA sequencing provides a high-resolution roadmap for understanding the multicellular compartmentation of specialized metabolism.</title>
        <authorList>
            <person name="Sun S."/>
            <person name="Shen X."/>
            <person name="Li Y."/>
            <person name="Li Y."/>
            <person name="Wang S."/>
            <person name="Li R."/>
            <person name="Zhang H."/>
            <person name="Shen G."/>
            <person name="Guo B."/>
            <person name="Wei J."/>
            <person name="Xu J."/>
            <person name="St-Pierre B."/>
            <person name="Chen S."/>
            <person name="Sun C."/>
        </authorList>
    </citation>
    <scope>NUCLEOTIDE SEQUENCE [LARGE SCALE GENOMIC DNA]</scope>
</reference>
<organism evidence="1 2">
    <name type="scientific">Catharanthus roseus</name>
    <name type="common">Madagascar periwinkle</name>
    <name type="synonym">Vinca rosea</name>
    <dbReference type="NCBI Taxonomy" id="4058"/>
    <lineage>
        <taxon>Eukaryota</taxon>
        <taxon>Viridiplantae</taxon>
        <taxon>Streptophyta</taxon>
        <taxon>Embryophyta</taxon>
        <taxon>Tracheophyta</taxon>
        <taxon>Spermatophyta</taxon>
        <taxon>Magnoliopsida</taxon>
        <taxon>eudicotyledons</taxon>
        <taxon>Gunneridae</taxon>
        <taxon>Pentapetalae</taxon>
        <taxon>asterids</taxon>
        <taxon>lamiids</taxon>
        <taxon>Gentianales</taxon>
        <taxon>Apocynaceae</taxon>
        <taxon>Rauvolfioideae</taxon>
        <taxon>Vinceae</taxon>
        <taxon>Catharanthinae</taxon>
        <taxon>Catharanthus</taxon>
    </lineage>
</organism>
<protein>
    <submittedName>
        <fullName evidence="1">Uncharacterized protein</fullName>
    </submittedName>
</protein>